<evidence type="ECO:0000259" key="8">
    <source>
        <dbReference type="Pfam" id="PF12704"/>
    </source>
</evidence>
<comment type="caution">
    <text evidence="9">The sequence shown here is derived from an EMBL/GenBank/DDBJ whole genome shotgun (WGS) entry which is preliminary data.</text>
</comment>
<dbReference type="AlphaFoldDB" id="A0A086A3T9"/>
<evidence type="ECO:0000313" key="10">
    <source>
        <dbReference type="Proteomes" id="UP000028705"/>
    </source>
</evidence>
<keyword evidence="5 6" id="KW-0472">Membrane</keyword>
<keyword evidence="2" id="KW-1003">Cell membrane</keyword>
<feature type="domain" description="MacB-like periplasmic core" evidence="8">
    <location>
        <begin position="434"/>
        <end position="646"/>
    </location>
</feature>
<evidence type="ECO:0000256" key="4">
    <source>
        <dbReference type="ARBA" id="ARBA00022989"/>
    </source>
</evidence>
<dbReference type="STRING" id="445961.IW15_16555"/>
<dbReference type="OrthoDB" id="8740261at2"/>
<dbReference type="InterPro" id="IPR025857">
    <property type="entry name" value="MacB_PCD"/>
</dbReference>
<feature type="transmembrane region" description="Helical" evidence="6">
    <location>
        <begin position="767"/>
        <end position="787"/>
    </location>
</feature>
<feature type="transmembrane region" description="Helical" evidence="6">
    <location>
        <begin position="681"/>
        <end position="705"/>
    </location>
</feature>
<feature type="transmembrane region" description="Helical" evidence="6">
    <location>
        <begin position="288"/>
        <end position="310"/>
    </location>
</feature>
<feature type="transmembrane region" description="Helical" evidence="6">
    <location>
        <begin position="424"/>
        <end position="447"/>
    </location>
</feature>
<keyword evidence="4 6" id="KW-1133">Transmembrane helix</keyword>
<evidence type="ECO:0000313" key="9">
    <source>
        <dbReference type="EMBL" id="KFF11353.1"/>
    </source>
</evidence>
<feature type="domain" description="MacB-like periplasmic core" evidence="8">
    <location>
        <begin position="20"/>
        <end position="231"/>
    </location>
</feature>
<dbReference type="eggNOG" id="COG0577">
    <property type="taxonomic scope" value="Bacteria"/>
</dbReference>
<dbReference type="InterPro" id="IPR050250">
    <property type="entry name" value="Macrolide_Exporter_MacB"/>
</dbReference>
<organism evidence="9 10">
    <name type="scientific">Chryseobacterium soli</name>
    <dbReference type="NCBI Taxonomy" id="445961"/>
    <lineage>
        <taxon>Bacteria</taxon>
        <taxon>Pseudomonadati</taxon>
        <taxon>Bacteroidota</taxon>
        <taxon>Flavobacteriia</taxon>
        <taxon>Flavobacteriales</taxon>
        <taxon>Weeksellaceae</taxon>
        <taxon>Chryseobacterium group</taxon>
        <taxon>Chryseobacterium</taxon>
    </lineage>
</organism>
<dbReference type="RefSeq" id="WP_034713359.1">
    <property type="nucleotide sequence ID" value="NZ_JPRH01000007.1"/>
</dbReference>
<dbReference type="GO" id="GO:0022857">
    <property type="term" value="F:transmembrane transporter activity"/>
    <property type="evidence" value="ECO:0007669"/>
    <property type="project" value="TreeGrafter"/>
</dbReference>
<evidence type="ECO:0000256" key="3">
    <source>
        <dbReference type="ARBA" id="ARBA00022692"/>
    </source>
</evidence>
<sequence length="804" mass="91526">MLKNWLKIALINYKKNALSTLINLFGLTIGLTGFMLILMHWNDEESYEKWNPKKDQIYTYQAYYKKDKAYGGGISYPIAFNALKRIPEMEDYLLFTNVGGGYKMATKYTTAFQQDGITVSENFFNFFPFTIISGSAKGALKTETSIAVSKQTAKKLFGTTNAAGESIKFDNKNYIVTAVYEIPEGNSQIKPEFIMSAAGQLKDPNDQWGTYSFGAFFMLKKGVDPVVFQKKFKRDILQLKAALGAKGSGMTAQKYMDLYGPDDVLLTPLEGLKLHAKASWFGTGDFKIIMILFTLSVLIVILSAINFINLKTAEASQRAKEVGVRKAIGGTRLSLMMQFFLETFMICLLSYILALALTELLLPSFNKFFNKEIRLNDWHIFAYSLAMVMVVTLLSGLIPAFYLSSFKAIETLKGNFSRSKHGVWLRNGILTLQLVISSFFIIGGLIVHSQVKYMMNKDLGFNGKQIMMINFNENSPKPWLKYERLKTELSKIDGVEDISFGEAVAGSGRSSDSNMDYQQQSINAKHGSMDYNYLQFMGVKLLKGRWLDPALASDTINSAIVNEAFVKKFGWTDEQAFQNNFQPGFDNKKYKIVGIVKDFNLKSLKYKVDPVIFFHYKETDWKRLYVYNIQVKLKANDIDGTVNRIKKFWGTTAEPGYPFTYYFINKEFAKTFEEYQKQQTLFTILNAMVLMVALLGLFALSSLMIEQKLKDVAIRKALGASDQTLIFGLTRQFLWITVIAVFISIPICYYLMNEWLKDFAYRIEMPVWPFIVSFCVLLVLTFAVVSIKAYKATKVNLVTYLKYE</sequence>
<name>A0A086A3T9_9FLAO</name>
<proteinExistence type="predicted"/>
<dbReference type="PANTHER" id="PTHR30572:SF18">
    <property type="entry name" value="ABC-TYPE MACROLIDE FAMILY EXPORT SYSTEM PERMEASE COMPONENT 2"/>
    <property type="match status" value="1"/>
</dbReference>
<evidence type="ECO:0000256" key="1">
    <source>
        <dbReference type="ARBA" id="ARBA00004651"/>
    </source>
</evidence>
<reference evidence="9 10" key="1">
    <citation type="submission" date="2014-07" db="EMBL/GenBank/DDBJ databases">
        <title>Genome of Chryseobacterium soli DSM 19298.</title>
        <authorList>
            <person name="Stropko S.J."/>
            <person name="Pipes S.E."/>
            <person name="Newman J."/>
        </authorList>
    </citation>
    <scope>NUCLEOTIDE SEQUENCE [LARGE SCALE GENOMIC DNA]</scope>
    <source>
        <strain evidence="9 10">DSM 19298</strain>
    </source>
</reference>
<feature type="domain" description="ABC3 transporter permease C-terminal" evidence="7">
    <location>
        <begin position="685"/>
        <end position="796"/>
    </location>
</feature>
<feature type="transmembrane region" description="Helical" evidence="6">
    <location>
        <begin position="339"/>
        <end position="358"/>
    </location>
</feature>
<dbReference type="PANTHER" id="PTHR30572">
    <property type="entry name" value="MEMBRANE COMPONENT OF TRANSPORTER-RELATED"/>
    <property type="match status" value="1"/>
</dbReference>
<dbReference type="Proteomes" id="UP000028705">
    <property type="component" value="Unassembled WGS sequence"/>
</dbReference>
<feature type="domain" description="ABC3 transporter permease C-terminal" evidence="7">
    <location>
        <begin position="294"/>
        <end position="405"/>
    </location>
</feature>
<feature type="transmembrane region" description="Helical" evidence="6">
    <location>
        <begin position="378"/>
        <end position="403"/>
    </location>
</feature>
<dbReference type="Pfam" id="PF12704">
    <property type="entry name" value="MacB_PCD"/>
    <property type="match status" value="2"/>
</dbReference>
<evidence type="ECO:0000256" key="5">
    <source>
        <dbReference type="ARBA" id="ARBA00023136"/>
    </source>
</evidence>
<dbReference type="Pfam" id="PF02687">
    <property type="entry name" value="FtsX"/>
    <property type="match status" value="2"/>
</dbReference>
<evidence type="ECO:0000256" key="2">
    <source>
        <dbReference type="ARBA" id="ARBA00022475"/>
    </source>
</evidence>
<evidence type="ECO:0000259" key="7">
    <source>
        <dbReference type="Pfam" id="PF02687"/>
    </source>
</evidence>
<dbReference type="GO" id="GO:0005886">
    <property type="term" value="C:plasma membrane"/>
    <property type="evidence" value="ECO:0007669"/>
    <property type="project" value="UniProtKB-SubCell"/>
</dbReference>
<evidence type="ECO:0000256" key="6">
    <source>
        <dbReference type="SAM" id="Phobius"/>
    </source>
</evidence>
<gene>
    <name evidence="9" type="ORF">IW15_16555</name>
</gene>
<dbReference type="EMBL" id="JPRH01000007">
    <property type="protein sequence ID" value="KFF11353.1"/>
    <property type="molecule type" value="Genomic_DNA"/>
</dbReference>
<keyword evidence="3 6" id="KW-0812">Transmembrane</keyword>
<protein>
    <recommendedName>
        <fullName evidence="11">Antibiotic ABC transporter permease</fullName>
    </recommendedName>
</protein>
<accession>A0A086A3T9</accession>
<evidence type="ECO:0008006" key="11">
    <source>
        <dbReference type="Google" id="ProtNLM"/>
    </source>
</evidence>
<comment type="subcellular location">
    <subcellularLocation>
        <location evidence="1">Cell membrane</location>
        <topology evidence="1">Multi-pass membrane protein</topology>
    </subcellularLocation>
</comment>
<dbReference type="InterPro" id="IPR003838">
    <property type="entry name" value="ABC3_permease_C"/>
</dbReference>
<feature type="transmembrane region" description="Helical" evidence="6">
    <location>
        <begin position="733"/>
        <end position="752"/>
    </location>
</feature>
<feature type="transmembrane region" description="Helical" evidence="6">
    <location>
        <begin position="21"/>
        <end position="41"/>
    </location>
</feature>
<keyword evidence="10" id="KW-1185">Reference proteome</keyword>